<dbReference type="AlphaFoldDB" id="A0AAN8P308"/>
<evidence type="ECO:0008006" key="6">
    <source>
        <dbReference type="Google" id="ProtNLM"/>
    </source>
</evidence>
<evidence type="ECO:0000313" key="3">
    <source>
        <dbReference type="EMBL" id="KAK6634721.1"/>
    </source>
</evidence>
<dbReference type="EMBL" id="JAWJWF010000048">
    <property type="protein sequence ID" value="KAK6619824.1"/>
    <property type="molecule type" value="Genomic_DNA"/>
</dbReference>
<dbReference type="PANTHER" id="PTHR21096:SF0">
    <property type="entry name" value="PROTEIN FAM136A"/>
    <property type="match status" value="1"/>
</dbReference>
<sequence length="146" mass="16623">MVEEQTARIDQSISRLLDDVDKSHLRKLQGNMFRCAAKCCDDNSGSVTSVQRCIENCSGSLQAAHKYVQSELDHFQNRIQRCIMSCNDTIRDKMGPSATQSEVSLYTKEFESCAGKCVDSHLDLIPATLKKMKEMLQRKEFQMQNH</sequence>
<gene>
    <name evidence="3" type="ORF">RUM43_012123</name>
    <name evidence="2" type="ORF">RUM44_006223</name>
</gene>
<evidence type="ECO:0000313" key="5">
    <source>
        <dbReference type="Proteomes" id="UP001372834"/>
    </source>
</evidence>
<organism evidence="3 5">
    <name type="scientific">Polyplax serrata</name>
    <name type="common">Common mouse louse</name>
    <dbReference type="NCBI Taxonomy" id="468196"/>
    <lineage>
        <taxon>Eukaryota</taxon>
        <taxon>Metazoa</taxon>
        <taxon>Ecdysozoa</taxon>
        <taxon>Arthropoda</taxon>
        <taxon>Hexapoda</taxon>
        <taxon>Insecta</taxon>
        <taxon>Pterygota</taxon>
        <taxon>Neoptera</taxon>
        <taxon>Paraneoptera</taxon>
        <taxon>Psocodea</taxon>
        <taxon>Troctomorpha</taxon>
        <taxon>Phthiraptera</taxon>
        <taxon>Anoplura</taxon>
        <taxon>Polyplacidae</taxon>
        <taxon>Polyplax</taxon>
    </lineage>
</organism>
<dbReference type="Proteomes" id="UP001359485">
    <property type="component" value="Unassembled WGS sequence"/>
</dbReference>
<evidence type="ECO:0000313" key="4">
    <source>
        <dbReference type="Proteomes" id="UP001359485"/>
    </source>
</evidence>
<dbReference type="InterPro" id="IPR008560">
    <property type="entry name" value="DUF842_euk"/>
</dbReference>
<dbReference type="Pfam" id="PF05811">
    <property type="entry name" value="DUF842"/>
    <property type="match status" value="1"/>
</dbReference>
<keyword evidence="4" id="KW-1185">Reference proteome</keyword>
<accession>A0AAN8P308</accession>
<evidence type="ECO:0000313" key="2">
    <source>
        <dbReference type="EMBL" id="KAK6619824.1"/>
    </source>
</evidence>
<comment type="caution">
    <text evidence="3">The sequence shown here is derived from an EMBL/GenBank/DDBJ whole genome shotgun (WGS) entry which is preliminary data.</text>
</comment>
<protein>
    <recommendedName>
        <fullName evidence="6">Protein FAM136A</fullName>
    </recommendedName>
</protein>
<name>A0AAN8P308_POLSC</name>
<dbReference type="Proteomes" id="UP001372834">
    <property type="component" value="Unassembled WGS sequence"/>
</dbReference>
<evidence type="ECO:0000256" key="1">
    <source>
        <dbReference type="ARBA" id="ARBA00009952"/>
    </source>
</evidence>
<dbReference type="PANTHER" id="PTHR21096">
    <property type="entry name" value="PROTEIN FAM136A"/>
    <property type="match status" value="1"/>
</dbReference>
<comment type="similarity">
    <text evidence="1">Belongs to the FAM136 family.</text>
</comment>
<dbReference type="EMBL" id="JAWJWE010000005">
    <property type="protein sequence ID" value="KAK6634721.1"/>
    <property type="molecule type" value="Genomic_DNA"/>
</dbReference>
<reference evidence="3 5" key="1">
    <citation type="submission" date="2023-10" db="EMBL/GenBank/DDBJ databases">
        <title>Genomes of two closely related lineages of the louse Polyplax serrata with different host specificities.</title>
        <authorList>
            <person name="Martinu J."/>
            <person name="Tarabai H."/>
            <person name="Stefka J."/>
            <person name="Hypsa V."/>
        </authorList>
    </citation>
    <scope>NUCLEOTIDE SEQUENCE [LARGE SCALE GENOMIC DNA]</scope>
    <source>
        <strain evidence="2">98ZLc_SE</strain>
        <strain evidence="3">HR10_N</strain>
    </source>
</reference>
<dbReference type="GO" id="GO:0005737">
    <property type="term" value="C:cytoplasm"/>
    <property type="evidence" value="ECO:0007669"/>
    <property type="project" value="TreeGrafter"/>
</dbReference>
<proteinExistence type="inferred from homology"/>